<sequence length="223" mass="25537">MGGEPRESLPSFEGMTHLAQILTLPNFSKSFELEYDAFSIGIGVAILQEGNPVAYFSKTLKGTQLNYSTYDQDLYALMRVIQTWQHYLLPKEFVIHSDHEALKHLRGQGKMNVVDALLRRHVLIAMLETKMLGLDCIKELYEKDLDFRKKLCINELHLEAHEGGLLGHFGELKTLVSLSEHFYWPHMRNDVHNICKRCLTCKLAKSRVSPHGLYTLLLILTSP</sequence>
<evidence type="ECO:0000259" key="7">
    <source>
        <dbReference type="Pfam" id="PF17917"/>
    </source>
</evidence>
<dbReference type="InterPro" id="IPR041373">
    <property type="entry name" value="RT_RNaseH"/>
</dbReference>
<dbReference type="AlphaFoldDB" id="A0A371HUE8"/>
<keyword evidence="5" id="KW-0378">Hydrolase</keyword>
<protein>
    <submittedName>
        <fullName evidence="9">Retrovirus-related Pol polyprotein</fullName>
    </submittedName>
</protein>
<feature type="non-terminal residue" evidence="9">
    <location>
        <position position="1"/>
    </location>
</feature>
<comment type="caution">
    <text evidence="9">The sequence shown here is derived from an EMBL/GenBank/DDBJ whole genome shotgun (WGS) entry which is preliminary data.</text>
</comment>
<dbReference type="Pfam" id="PF17921">
    <property type="entry name" value="Integrase_H2C2"/>
    <property type="match status" value="1"/>
</dbReference>
<dbReference type="GO" id="GO:0016787">
    <property type="term" value="F:hydrolase activity"/>
    <property type="evidence" value="ECO:0007669"/>
    <property type="project" value="UniProtKB-KW"/>
</dbReference>
<dbReference type="GO" id="GO:0004519">
    <property type="term" value="F:endonuclease activity"/>
    <property type="evidence" value="ECO:0007669"/>
    <property type="project" value="UniProtKB-KW"/>
</dbReference>
<reference evidence="9" key="1">
    <citation type="submission" date="2018-05" db="EMBL/GenBank/DDBJ databases">
        <title>Draft genome of Mucuna pruriens seed.</title>
        <authorList>
            <person name="Nnadi N.E."/>
            <person name="Vos R."/>
            <person name="Hasami M.H."/>
            <person name="Devisetty U.K."/>
            <person name="Aguiy J.C."/>
        </authorList>
    </citation>
    <scope>NUCLEOTIDE SEQUENCE [LARGE SCALE GENOMIC DNA]</scope>
    <source>
        <strain evidence="9">JCA_2017</strain>
    </source>
</reference>
<accession>A0A371HUE8</accession>
<evidence type="ECO:0000256" key="5">
    <source>
        <dbReference type="ARBA" id="ARBA00022801"/>
    </source>
</evidence>
<dbReference type="InterPro" id="IPR041588">
    <property type="entry name" value="Integrase_H2C2"/>
</dbReference>
<dbReference type="Proteomes" id="UP000257109">
    <property type="component" value="Unassembled WGS sequence"/>
</dbReference>
<keyword evidence="3" id="KW-0540">Nuclease</keyword>
<dbReference type="SUPFAM" id="SSF56672">
    <property type="entry name" value="DNA/RNA polymerases"/>
    <property type="match status" value="1"/>
</dbReference>
<feature type="domain" description="Reverse transcriptase RNase H-like" evidence="7">
    <location>
        <begin position="26"/>
        <end position="111"/>
    </location>
</feature>
<dbReference type="Gene3D" id="1.10.340.70">
    <property type="match status" value="1"/>
</dbReference>
<gene>
    <name evidence="9" type="primary">pol</name>
    <name evidence="9" type="ORF">CR513_09607</name>
</gene>
<keyword evidence="1" id="KW-0808">Transferase</keyword>
<evidence type="ECO:0000313" key="9">
    <source>
        <dbReference type="EMBL" id="RDY06413.1"/>
    </source>
</evidence>
<feature type="domain" description="Integrase zinc-binding" evidence="8">
    <location>
        <begin position="154"/>
        <end position="207"/>
    </location>
</feature>
<organism evidence="9 10">
    <name type="scientific">Mucuna pruriens</name>
    <name type="common">Velvet bean</name>
    <name type="synonym">Dolichos pruriens</name>
    <dbReference type="NCBI Taxonomy" id="157652"/>
    <lineage>
        <taxon>Eukaryota</taxon>
        <taxon>Viridiplantae</taxon>
        <taxon>Streptophyta</taxon>
        <taxon>Embryophyta</taxon>
        <taxon>Tracheophyta</taxon>
        <taxon>Spermatophyta</taxon>
        <taxon>Magnoliopsida</taxon>
        <taxon>eudicotyledons</taxon>
        <taxon>Gunneridae</taxon>
        <taxon>Pentapetalae</taxon>
        <taxon>rosids</taxon>
        <taxon>fabids</taxon>
        <taxon>Fabales</taxon>
        <taxon>Fabaceae</taxon>
        <taxon>Papilionoideae</taxon>
        <taxon>50 kb inversion clade</taxon>
        <taxon>NPAAA clade</taxon>
        <taxon>indigoferoid/millettioid clade</taxon>
        <taxon>Phaseoleae</taxon>
        <taxon>Mucuna</taxon>
    </lineage>
</organism>
<proteinExistence type="predicted"/>
<evidence type="ECO:0000256" key="1">
    <source>
        <dbReference type="ARBA" id="ARBA00022679"/>
    </source>
</evidence>
<evidence type="ECO:0000313" key="10">
    <source>
        <dbReference type="Proteomes" id="UP000257109"/>
    </source>
</evidence>
<dbReference type="OrthoDB" id="1933708at2759"/>
<dbReference type="GO" id="GO:0003964">
    <property type="term" value="F:RNA-directed DNA polymerase activity"/>
    <property type="evidence" value="ECO:0007669"/>
    <property type="project" value="UniProtKB-KW"/>
</dbReference>
<evidence type="ECO:0000256" key="6">
    <source>
        <dbReference type="ARBA" id="ARBA00022918"/>
    </source>
</evidence>
<evidence type="ECO:0000256" key="3">
    <source>
        <dbReference type="ARBA" id="ARBA00022722"/>
    </source>
</evidence>
<keyword evidence="2" id="KW-0548">Nucleotidyltransferase</keyword>
<keyword evidence="10" id="KW-1185">Reference proteome</keyword>
<keyword evidence="6" id="KW-0695">RNA-directed DNA polymerase</keyword>
<dbReference type="PANTHER" id="PTHR35046:SF9">
    <property type="entry name" value="RNA-DIRECTED DNA POLYMERASE"/>
    <property type="match status" value="1"/>
</dbReference>
<dbReference type="InterPro" id="IPR043502">
    <property type="entry name" value="DNA/RNA_pol_sf"/>
</dbReference>
<name>A0A371HUE8_MUCPR</name>
<dbReference type="EMBL" id="QJKJ01001692">
    <property type="protein sequence ID" value="RDY06413.1"/>
    <property type="molecule type" value="Genomic_DNA"/>
</dbReference>
<evidence type="ECO:0000256" key="2">
    <source>
        <dbReference type="ARBA" id="ARBA00022695"/>
    </source>
</evidence>
<keyword evidence="4" id="KW-0255">Endonuclease</keyword>
<evidence type="ECO:0000259" key="8">
    <source>
        <dbReference type="Pfam" id="PF17921"/>
    </source>
</evidence>
<dbReference type="PANTHER" id="PTHR35046">
    <property type="entry name" value="ZINC KNUCKLE (CCHC-TYPE) FAMILY PROTEIN"/>
    <property type="match status" value="1"/>
</dbReference>
<evidence type="ECO:0000256" key="4">
    <source>
        <dbReference type="ARBA" id="ARBA00022759"/>
    </source>
</evidence>
<dbReference type="Pfam" id="PF17917">
    <property type="entry name" value="RT_RNaseH"/>
    <property type="match status" value="1"/>
</dbReference>